<evidence type="ECO:0000313" key="1">
    <source>
        <dbReference type="EMBL" id="KRZ47114.1"/>
    </source>
</evidence>
<dbReference type="EMBL" id="JYDW01001367">
    <property type="protein sequence ID" value="KRZ47114.1"/>
    <property type="molecule type" value="Genomic_DNA"/>
</dbReference>
<reference evidence="1 2" key="1">
    <citation type="submission" date="2015-05" db="EMBL/GenBank/DDBJ databases">
        <title>Evolution of Trichinella species and genotypes.</title>
        <authorList>
            <person name="Korhonen P.K."/>
            <person name="Edoardo P."/>
            <person name="Giuseppe L.R."/>
            <person name="Gasser R.B."/>
        </authorList>
    </citation>
    <scope>NUCLEOTIDE SEQUENCE [LARGE SCALE GENOMIC DNA]</scope>
    <source>
        <strain evidence="1">ISS10</strain>
    </source>
</reference>
<dbReference type="AlphaFoldDB" id="A0A0V1KIM1"/>
<name>A0A0V1KIM1_9BILA</name>
<keyword evidence="2" id="KW-1185">Reference proteome</keyword>
<evidence type="ECO:0000313" key="2">
    <source>
        <dbReference type="Proteomes" id="UP000054721"/>
    </source>
</evidence>
<accession>A0A0V1KIM1</accession>
<sequence length="62" mass="7204">MRRITRNIRDSSACTSIRCLRNRNKILTRSLCKDGPVSNCLFKDVRPKWAEAPNTIRPFVKV</sequence>
<comment type="caution">
    <text evidence="1">The sequence shown here is derived from an EMBL/GenBank/DDBJ whole genome shotgun (WGS) entry which is preliminary data.</text>
</comment>
<organism evidence="1 2">
    <name type="scientific">Trichinella nativa</name>
    <dbReference type="NCBI Taxonomy" id="6335"/>
    <lineage>
        <taxon>Eukaryota</taxon>
        <taxon>Metazoa</taxon>
        <taxon>Ecdysozoa</taxon>
        <taxon>Nematoda</taxon>
        <taxon>Enoplea</taxon>
        <taxon>Dorylaimia</taxon>
        <taxon>Trichinellida</taxon>
        <taxon>Trichinellidae</taxon>
        <taxon>Trichinella</taxon>
    </lineage>
</organism>
<protein>
    <submittedName>
        <fullName evidence="1">Uncharacterized protein</fullName>
    </submittedName>
</protein>
<proteinExistence type="predicted"/>
<gene>
    <name evidence="1" type="ORF">T02_3101</name>
</gene>
<dbReference type="Proteomes" id="UP000054721">
    <property type="component" value="Unassembled WGS sequence"/>
</dbReference>